<evidence type="ECO:0000256" key="1">
    <source>
        <dbReference type="SAM" id="MobiDB-lite"/>
    </source>
</evidence>
<name>A0A4U6WEJ8_SETVI</name>
<reference evidence="2" key="1">
    <citation type="submission" date="2019-03" db="EMBL/GenBank/DDBJ databases">
        <title>WGS assembly of Setaria viridis.</title>
        <authorList>
            <person name="Huang P."/>
            <person name="Jenkins J."/>
            <person name="Grimwood J."/>
            <person name="Barry K."/>
            <person name="Healey A."/>
            <person name="Mamidi S."/>
            <person name="Sreedasyam A."/>
            <person name="Shu S."/>
            <person name="Feldman M."/>
            <person name="Wu J."/>
            <person name="Yu Y."/>
            <person name="Chen C."/>
            <person name="Johnson J."/>
            <person name="Rokhsar D."/>
            <person name="Baxter I."/>
            <person name="Schmutz J."/>
            <person name="Brutnell T."/>
            <person name="Kellogg E."/>
        </authorList>
    </citation>
    <scope>NUCLEOTIDE SEQUENCE [LARGE SCALE GENOMIC DNA]</scope>
</reference>
<evidence type="ECO:0000313" key="3">
    <source>
        <dbReference type="Proteomes" id="UP000298652"/>
    </source>
</evidence>
<protein>
    <submittedName>
        <fullName evidence="2">Uncharacterized protein</fullName>
    </submittedName>
</protein>
<dbReference type="Gramene" id="TKW41161">
    <property type="protein sequence ID" value="TKW41161"/>
    <property type="gene ID" value="SEVIR_1G295751v2"/>
</dbReference>
<feature type="region of interest" description="Disordered" evidence="1">
    <location>
        <begin position="52"/>
        <end position="75"/>
    </location>
</feature>
<dbReference type="Proteomes" id="UP000298652">
    <property type="component" value="Chromosome 1"/>
</dbReference>
<evidence type="ECO:0000313" key="2">
    <source>
        <dbReference type="EMBL" id="TKW41161.1"/>
    </source>
</evidence>
<keyword evidence="3" id="KW-1185">Reference proteome</keyword>
<proteinExistence type="predicted"/>
<feature type="region of interest" description="Disordered" evidence="1">
    <location>
        <begin position="1"/>
        <end position="24"/>
    </location>
</feature>
<dbReference type="EMBL" id="CM016552">
    <property type="protein sequence ID" value="TKW41161.1"/>
    <property type="molecule type" value="Genomic_DNA"/>
</dbReference>
<sequence length="99" mass="11117">MNGVEIHPPVYEKKAGRTKKSRKKARMELEGGANLSKHGATMHYNIRNSENHTKRNHSHCAEQNQGFELPNAATDDEEVDLTVLQEINPKAINPNMDPS</sequence>
<dbReference type="AlphaFoldDB" id="A0A4U6WEJ8"/>
<accession>A0A4U6WEJ8</accession>
<gene>
    <name evidence="2" type="ORF">SEVIR_1G295751v2</name>
</gene>
<organism evidence="2 3">
    <name type="scientific">Setaria viridis</name>
    <name type="common">Green bristlegrass</name>
    <name type="synonym">Setaria italica subsp. viridis</name>
    <dbReference type="NCBI Taxonomy" id="4556"/>
    <lineage>
        <taxon>Eukaryota</taxon>
        <taxon>Viridiplantae</taxon>
        <taxon>Streptophyta</taxon>
        <taxon>Embryophyta</taxon>
        <taxon>Tracheophyta</taxon>
        <taxon>Spermatophyta</taxon>
        <taxon>Magnoliopsida</taxon>
        <taxon>Liliopsida</taxon>
        <taxon>Poales</taxon>
        <taxon>Poaceae</taxon>
        <taxon>PACMAD clade</taxon>
        <taxon>Panicoideae</taxon>
        <taxon>Panicodae</taxon>
        <taxon>Paniceae</taxon>
        <taxon>Cenchrinae</taxon>
        <taxon>Setaria</taxon>
    </lineage>
</organism>